<dbReference type="PATRIC" id="fig|33050.5.peg.4989"/>
<geneLocation type="plasmid" evidence="1 2">
    <name>4</name>
</geneLocation>
<evidence type="ECO:0000313" key="2">
    <source>
        <dbReference type="Proteomes" id="UP000058074"/>
    </source>
</evidence>
<dbReference type="SMART" id="SM00671">
    <property type="entry name" value="SEL1"/>
    <property type="match status" value="2"/>
</dbReference>
<gene>
    <name evidence="1" type="ORF">AN936_26115</name>
</gene>
<sequence>MLCIRFSLREKNMAEFQKPFFTSSSEQIEGEYVAGVAAIQEGNFSAASIHFGNAARGGHVSALFNLSLLWGGGSVTPYDFDLAADCWYKAAEAGHPRAKDVLWQLEAADRGGFGADNLAKFAEEAASGDSLVPSIMICAARFYDVICRKYGATVDVIAYELDAAATSDFDFVHYFVKRTGIDTGFYDGGLNRLKPGSAADQITDGLNKLHVAMRRSGVSDKLAVMARCSIVGHIIAKSPYGDRSQPLRGVDTFFNNEPLEGGEMLGIFGQKPKDGPPNSVGEAKKLIERLGQSRGGEIIRAGALSGNVFCQIFLSQAGLSIPKERRSDKVQHDLAMFTEMAAKSGDAGSQFNLGKLYMDKIDASAEYLDQDDIDNIKQAKYWYGMASKQGLPEAMKSLKNLEVFNFLKLKGVI</sequence>
<dbReference type="EMBL" id="CP012704">
    <property type="protein sequence ID" value="ALH83322.1"/>
    <property type="molecule type" value="Genomic_DNA"/>
</dbReference>
<protein>
    <recommendedName>
        <fullName evidence="3">Sel1 repeat family protein</fullName>
    </recommendedName>
</protein>
<dbReference type="Gene3D" id="1.25.40.10">
    <property type="entry name" value="Tetratricopeptide repeat domain"/>
    <property type="match status" value="2"/>
</dbReference>
<evidence type="ECO:0000313" key="1">
    <source>
        <dbReference type="EMBL" id="ALH83322.1"/>
    </source>
</evidence>
<dbReference type="Proteomes" id="UP000058074">
    <property type="component" value="Plasmid 4"/>
</dbReference>
<name>A0A0N9V3G6_SPHMC</name>
<keyword evidence="1" id="KW-0614">Plasmid</keyword>
<accession>A0A0N9V3G6</accession>
<dbReference type="InterPro" id="IPR011990">
    <property type="entry name" value="TPR-like_helical_dom_sf"/>
</dbReference>
<reference evidence="1 2" key="1">
    <citation type="journal article" date="2015" name="Genome Announc.">
        <title>Complete Genome Sequence of Polypropylene Glycol- and Polyethylene Glycol-Degrading Sphingopyxis macrogoltabida Strain EY-1.</title>
        <authorList>
            <person name="Ohtsubo Y."/>
            <person name="Nagata Y."/>
            <person name="Numata M."/>
            <person name="Tsuchikane K."/>
            <person name="Hosoyama A."/>
            <person name="Yamazoe A."/>
            <person name="Tsuda M."/>
            <person name="Fujita N."/>
            <person name="Kawai F."/>
        </authorList>
    </citation>
    <scope>NUCLEOTIDE SEQUENCE [LARGE SCALE GENOMIC DNA]</scope>
    <source>
        <strain evidence="1 2">EY-1</strain>
        <plasmid evidence="1">4</plasmid>
    </source>
</reference>
<dbReference type="InterPro" id="IPR006597">
    <property type="entry name" value="Sel1-like"/>
</dbReference>
<dbReference type="AlphaFoldDB" id="A0A0N9V3G6"/>
<evidence type="ECO:0008006" key="3">
    <source>
        <dbReference type="Google" id="ProtNLM"/>
    </source>
</evidence>
<proteinExistence type="predicted"/>
<organism evidence="1 2">
    <name type="scientific">Sphingopyxis macrogoltabida</name>
    <name type="common">Sphingomonas macrogoltabidus</name>
    <dbReference type="NCBI Taxonomy" id="33050"/>
    <lineage>
        <taxon>Bacteria</taxon>
        <taxon>Pseudomonadati</taxon>
        <taxon>Pseudomonadota</taxon>
        <taxon>Alphaproteobacteria</taxon>
        <taxon>Sphingomonadales</taxon>
        <taxon>Sphingomonadaceae</taxon>
        <taxon>Sphingopyxis</taxon>
    </lineage>
</organism>
<dbReference type="KEGG" id="smag:AN936_26115"/>
<dbReference type="SUPFAM" id="SSF81901">
    <property type="entry name" value="HCP-like"/>
    <property type="match status" value="1"/>
</dbReference>